<name>A0A6I4TW85_9SPHN</name>
<dbReference type="InterPro" id="IPR011042">
    <property type="entry name" value="6-blade_b-propeller_TolB-like"/>
</dbReference>
<accession>A0A6I4TW85</accession>
<organism evidence="3 4">
    <name type="scientific">Croceibacterium xixiisoli</name>
    <dbReference type="NCBI Taxonomy" id="1476466"/>
    <lineage>
        <taxon>Bacteria</taxon>
        <taxon>Pseudomonadati</taxon>
        <taxon>Pseudomonadota</taxon>
        <taxon>Alphaproteobacteria</taxon>
        <taxon>Sphingomonadales</taxon>
        <taxon>Erythrobacteraceae</taxon>
        <taxon>Croceibacterium</taxon>
    </lineage>
</organism>
<gene>
    <name evidence="3" type="ORF">GRI97_10355</name>
</gene>
<dbReference type="InterPro" id="IPR011041">
    <property type="entry name" value="Quinoprot_gluc/sorb_DH_b-prop"/>
</dbReference>
<dbReference type="Pfam" id="PF07995">
    <property type="entry name" value="GSDH"/>
    <property type="match status" value="1"/>
</dbReference>
<sequence>MRQIVTSVFILASALAAASCSAAPAGDSSAASTPAPTTPDTAAPYQVSTHGNFNQPWALAFEPGTSRLFITQRQGTVVFFDTATGTNGTVTGALPTVDYGGQGGLGDIAFAPDYATSKQIYLTWSEAGEGDTRGAAMGRGKLECGSNNACTLSDFSVIWRQTPKVNGRGHFSHRIAFSPDGKYLFLTSGDRQKGDPAQDLTTNLGKVLRLNLDGTPAAGNPFADRGGVSAEIWSYGHRSVLGLKFDSQGRLWELEHGPKGGDELNLIEPGKNYGWPIVSNGVNYDNSDIPDHSTRPEFQAPAISWNPVIAPGNFIFYSGRMWPEWRGEAIMPGLGPKLLVRVAIDGTQGREVARYNFDKRLRDVIEAPDGSMWIAEDGVDAKLLHLTRP</sequence>
<dbReference type="OrthoDB" id="9770043at2"/>
<dbReference type="InterPro" id="IPR012938">
    <property type="entry name" value="Glc/Sorbosone_DH"/>
</dbReference>
<evidence type="ECO:0000313" key="3">
    <source>
        <dbReference type="EMBL" id="MXO99391.1"/>
    </source>
</evidence>
<keyword evidence="4" id="KW-1185">Reference proteome</keyword>
<dbReference type="AlphaFoldDB" id="A0A6I4TW85"/>
<evidence type="ECO:0000313" key="4">
    <source>
        <dbReference type="Proteomes" id="UP000469430"/>
    </source>
</evidence>
<dbReference type="PROSITE" id="PS51257">
    <property type="entry name" value="PROKAR_LIPOPROTEIN"/>
    <property type="match status" value="1"/>
</dbReference>
<feature type="chain" id="PRO_5026160326" evidence="1">
    <location>
        <begin position="26"/>
        <end position="389"/>
    </location>
</feature>
<proteinExistence type="predicted"/>
<evidence type="ECO:0000256" key="1">
    <source>
        <dbReference type="SAM" id="SignalP"/>
    </source>
</evidence>
<feature type="domain" description="Glucose/Sorbosone dehydrogenase" evidence="2">
    <location>
        <begin position="53"/>
        <end position="384"/>
    </location>
</feature>
<comment type="caution">
    <text evidence="3">The sequence shown here is derived from an EMBL/GenBank/DDBJ whole genome shotgun (WGS) entry which is preliminary data.</text>
</comment>
<evidence type="ECO:0000259" key="2">
    <source>
        <dbReference type="Pfam" id="PF07995"/>
    </source>
</evidence>
<dbReference type="PANTHER" id="PTHR19328">
    <property type="entry name" value="HEDGEHOG-INTERACTING PROTEIN"/>
    <property type="match status" value="1"/>
</dbReference>
<dbReference type="Gene3D" id="2.120.10.30">
    <property type="entry name" value="TolB, C-terminal domain"/>
    <property type="match status" value="1"/>
</dbReference>
<dbReference type="RefSeq" id="WP_161391113.1">
    <property type="nucleotide sequence ID" value="NZ_JBHSCP010000001.1"/>
</dbReference>
<reference evidence="3 4" key="1">
    <citation type="submission" date="2019-12" db="EMBL/GenBank/DDBJ databases">
        <title>Genomic-based taxomic classification of the family Erythrobacteraceae.</title>
        <authorList>
            <person name="Xu L."/>
        </authorList>
    </citation>
    <scope>NUCLEOTIDE SEQUENCE [LARGE SCALE GENOMIC DNA]</scope>
    <source>
        <strain evidence="3 4">S36</strain>
    </source>
</reference>
<feature type="signal peptide" evidence="1">
    <location>
        <begin position="1"/>
        <end position="25"/>
    </location>
</feature>
<dbReference type="Proteomes" id="UP000469430">
    <property type="component" value="Unassembled WGS sequence"/>
</dbReference>
<keyword evidence="1" id="KW-0732">Signal</keyword>
<protein>
    <submittedName>
        <fullName evidence="3">PQQ-dependent sugar dehydrogenase</fullName>
    </submittedName>
</protein>
<dbReference type="SUPFAM" id="SSF50952">
    <property type="entry name" value="Soluble quinoprotein glucose dehydrogenase"/>
    <property type="match status" value="1"/>
</dbReference>
<dbReference type="EMBL" id="WTYJ01000002">
    <property type="protein sequence ID" value="MXO99391.1"/>
    <property type="molecule type" value="Genomic_DNA"/>
</dbReference>
<dbReference type="PANTHER" id="PTHR19328:SF75">
    <property type="entry name" value="ALDOSE SUGAR DEHYDROGENASE YLII"/>
    <property type="match status" value="1"/>
</dbReference>